<dbReference type="AlphaFoldDB" id="A0A0M0JHS6"/>
<reference evidence="4" key="1">
    <citation type="journal article" date="2015" name="PLoS Genet.">
        <title>Genome Sequence and Transcriptome Analyses of Chrysochromulina tobin: Metabolic Tools for Enhanced Algal Fitness in the Prominent Order Prymnesiales (Haptophyceae).</title>
        <authorList>
            <person name="Hovde B.T."/>
            <person name="Deodato C.R."/>
            <person name="Hunsperger H.M."/>
            <person name="Ryken S.A."/>
            <person name="Yost W."/>
            <person name="Jha R.K."/>
            <person name="Patterson J."/>
            <person name="Monnat R.J. Jr."/>
            <person name="Barlow S.B."/>
            <person name="Starkenburg S.R."/>
            <person name="Cattolico R.A."/>
        </authorList>
    </citation>
    <scope>NUCLEOTIDE SEQUENCE</scope>
    <source>
        <strain evidence="4">CCMP291</strain>
    </source>
</reference>
<protein>
    <recommendedName>
        <fullName evidence="2">EF-hand domain-containing protein</fullName>
    </recommendedName>
</protein>
<dbReference type="PROSITE" id="PS00018">
    <property type="entry name" value="EF_HAND_1"/>
    <property type="match status" value="1"/>
</dbReference>
<feature type="region of interest" description="Disordered" evidence="1">
    <location>
        <begin position="1"/>
        <end position="25"/>
    </location>
</feature>
<organism evidence="3 4">
    <name type="scientific">Chrysochromulina tobinii</name>
    <dbReference type="NCBI Taxonomy" id="1460289"/>
    <lineage>
        <taxon>Eukaryota</taxon>
        <taxon>Haptista</taxon>
        <taxon>Haptophyta</taxon>
        <taxon>Prymnesiophyceae</taxon>
        <taxon>Prymnesiales</taxon>
        <taxon>Chrysochromulinaceae</taxon>
        <taxon>Chrysochromulina</taxon>
    </lineage>
</organism>
<dbReference type="OrthoDB" id="192685at2759"/>
<dbReference type="InterPro" id="IPR018247">
    <property type="entry name" value="EF_Hand_1_Ca_BS"/>
</dbReference>
<evidence type="ECO:0000313" key="3">
    <source>
        <dbReference type="EMBL" id="KOO25892.1"/>
    </source>
</evidence>
<gene>
    <name evidence="3" type="ORF">Ctob_002219</name>
</gene>
<evidence type="ECO:0000256" key="1">
    <source>
        <dbReference type="SAM" id="MobiDB-lite"/>
    </source>
</evidence>
<dbReference type="InterPro" id="IPR002048">
    <property type="entry name" value="EF_hand_dom"/>
</dbReference>
<comment type="caution">
    <text evidence="3">The sequence shown here is derived from an EMBL/GenBank/DDBJ whole genome shotgun (WGS) entry which is preliminary data.</text>
</comment>
<dbReference type="Proteomes" id="UP000037460">
    <property type="component" value="Unassembled WGS sequence"/>
</dbReference>
<dbReference type="PROSITE" id="PS50222">
    <property type="entry name" value="EF_HAND_2"/>
    <property type="match status" value="1"/>
</dbReference>
<keyword evidence="4" id="KW-1185">Reference proteome</keyword>
<sequence length="793" mass="93294">MPAARVGISTREHHGSDASPAPPKKQQMTDLTLCFSLCSLFDFDKSGMVTQEDWIRGMQCLMLDDLGNDPKMWAKMTEMHGVRDGGKAMVDVNRLADIVPIDPRVAVLLNAVVKGLVGMRDFVERSFRKETKEAEVKQSRALINIRRRIMHPVLHAWKTYVTQNKNLLRKSAGQGLFYKQHKAFRQWKYARELCIEERLEARRQARQNKKLAAAAGRFMNAKMSIAWNSWKAMYVERRKMLKIFGKLKYRAASLAWNSWLELLAERDRMKRFFRRLMNMELARSFSSWLSHLDDLAEQARLIGSDCAREERSKSSVVRRFLLKDVGRALNHWTGLWRERQRFKLIGRRMGFDGGLSRAWRQWEYQAADDQRRKGIIGRFANVGLTRALNRWLESLEERRLMRHFLKRAMNGGLARALTSWYETMHQAKKDHARLARFGAKFLKLRELRAWNCWLGLLEERARLKVVARRMMQVGVVRAINQWCAYLDGQERLRGLATRFTNSPTVKAFNSWVAVLGELRKLRGLFGRALDGRLSRAFNQWLNSNYSINQLAKFGARMANAVALRAWNQWIHVCAEIGRLRVFGRRMLMQAASKAINTWVEFVDEQARLRRFGLRLLHRNVIKALNTWEVEAGKRRRMRAFLGRILNTRVAQAWNQWTGAADEHNRMVLFASKMLQQQSLKAWNKWYAQIATFWRLQEVAHRMMNLGVLRAFETWLSVREKDTKMSRRERAWMTMFKMRKLTRAWRLWRTNAHEQVARGRIRDTFHFSKKAAEEETFAEAVDWRKQLNSKRTKA</sequence>
<feature type="domain" description="EF-hand" evidence="2">
    <location>
        <begin position="29"/>
        <end position="64"/>
    </location>
</feature>
<name>A0A0M0JHS6_9EUKA</name>
<dbReference type="GO" id="GO:0005509">
    <property type="term" value="F:calcium ion binding"/>
    <property type="evidence" value="ECO:0007669"/>
    <property type="project" value="InterPro"/>
</dbReference>
<proteinExistence type="predicted"/>
<evidence type="ECO:0000259" key="2">
    <source>
        <dbReference type="PROSITE" id="PS50222"/>
    </source>
</evidence>
<dbReference type="EMBL" id="JWZX01002916">
    <property type="protein sequence ID" value="KOO25892.1"/>
    <property type="molecule type" value="Genomic_DNA"/>
</dbReference>
<evidence type="ECO:0000313" key="4">
    <source>
        <dbReference type="Proteomes" id="UP000037460"/>
    </source>
</evidence>
<accession>A0A0M0JHS6</accession>